<dbReference type="AlphaFoldDB" id="A0A1I1DT10"/>
<dbReference type="RefSeq" id="WP_091506471.1">
    <property type="nucleotide sequence ID" value="NZ_FOLE01000001.1"/>
</dbReference>
<keyword evidence="2" id="KW-1185">Reference proteome</keyword>
<dbReference type="STRING" id="927664.SAMN05421780_101422"/>
<organism evidence="1 2">
    <name type="scientific">Flexibacter flexilis DSM 6793</name>
    <dbReference type="NCBI Taxonomy" id="927664"/>
    <lineage>
        <taxon>Bacteria</taxon>
        <taxon>Pseudomonadati</taxon>
        <taxon>Bacteroidota</taxon>
        <taxon>Cytophagia</taxon>
        <taxon>Cytophagales</taxon>
        <taxon>Flexibacteraceae</taxon>
        <taxon>Flexibacter</taxon>
    </lineage>
</organism>
<dbReference type="Proteomes" id="UP000199514">
    <property type="component" value="Unassembled WGS sequence"/>
</dbReference>
<evidence type="ECO:0008006" key="3">
    <source>
        <dbReference type="Google" id="ProtNLM"/>
    </source>
</evidence>
<gene>
    <name evidence="1" type="ORF">SAMN05421780_101422</name>
</gene>
<sequence length="136" mass="15862">MDILFKNAFIEVSRPQKNLVQVRYLEKSPTDADMDEYLVFMDKFYASGETFYMFSDMRLAPAYFSSSVRIKAGSWLKNNRELVRQRNKGAIFLFPNLVNQLMAKAVFAVQPYPVEYNIVRTEQEVNKWLAARGIKS</sequence>
<name>A0A1I1DT10_9BACT</name>
<dbReference type="EMBL" id="FOLE01000001">
    <property type="protein sequence ID" value="SFB77536.1"/>
    <property type="molecule type" value="Genomic_DNA"/>
</dbReference>
<proteinExistence type="predicted"/>
<reference evidence="1 2" key="1">
    <citation type="submission" date="2016-10" db="EMBL/GenBank/DDBJ databases">
        <authorList>
            <person name="de Groot N.N."/>
        </authorList>
    </citation>
    <scope>NUCLEOTIDE SEQUENCE [LARGE SCALE GENOMIC DNA]</scope>
    <source>
        <strain evidence="1 2">DSM 6793</strain>
    </source>
</reference>
<accession>A0A1I1DT10</accession>
<evidence type="ECO:0000313" key="2">
    <source>
        <dbReference type="Proteomes" id="UP000199514"/>
    </source>
</evidence>
<protein>
    <recommendedName>
        <fullName evidence="3">SpoIIAA-like</fullName>
    </recommendedName>
</protein>
<evidence type="ECO:0000313" key="1">
    <source>
        <dbReference type="EMBL" id="SFB77536.1"/>
    </source>
</evidence>